<name>A0ABQ7JWV4_9FUNG</name>
<sequence>MPVSHQNNKAVLTHPSGASAEVYLYGATLTSWKVANKERIFVSEKAILDGSKAIRGGIPLVFPVFGKGKAPHVTAALPQHGFARISLWKLLNSSDETNTVTAEFGLDHSLISEENRKLWPFDFSLVYTVKLAADTIETKLRVHNVGDKSFDFNTLLHTYFLIPDASSVKVIGLSGVDYVDKVLQTTVHQEGDIVIKGEVDSVYANVKSPDVQISYVAEQGGVQLHLKGLNDVVVWNPWVAKAAGMADFGNEEFHKMICVEAGQVAEFIALAAGGSWEGSQVLSESQRTVVEAGQAEGQAEKDDLDHLFDMDDSELLKVDNPWVAGTTVGGLSSNGDDIVGDIHQQLMLYYRHFFPFKPFFQWLNYDITPKPSKSFLNREICWTLMDETFIRFQSYRTLEEFKNDMIRLNPAKFDLGAIYNIRPKDRHKVSPAAFIPVSKEMVFDIDMTDYDEIRTCCSGADVCTRCWEFMTVAMKIIDAAMRDDFGFKHILWVYSGRRGIHCWIADERARQLNNEQRKAIVSYMEVIKGGTQQGKKVKLPSTLHPSLSRSFETINKHFPSIVFDSQEILTEPENWEKILAIIPDEGVQAQLREEWEDSPGRAPAQKWEDLKDYIGKEISEHSGKKQLLEHIPRDIMFQYTYPRLDDKVSTNINHLLKSPFCVHPKTGRVCVPIPIEECENFDPSSPPTVPQLVRELNEYDATHPAPDEESKLQDWQKTSLRGYVEYFERFLKGLSREIREKKRQEREEDKDEENRSICCTHK</sequence>
<accession>A0ABQ7JWV4</accession>
<keyword evidence="10" id="KW-0804">Transcription</keyword>
<evidence type="ECO:0000256" key="6">
    <source>
        <dbReference type="ARBA" id="ARBA00022679"/>
    </source>
</evidence>
<evidence type="ECO:0000256" key="7">
    <source>
        <dbReference type="ARBA" id="ARBA00022695"/>
    </source>
</evidence>
<dbReference type="SUPFAM" id="SSF56747">
    <property type="entry name" value="Prim-pol domain"/>
    <property type="match status" value="1"/>
</dbReference>
<comment type="caution">
    <text evidence="13">The sequence shown here is derived from an EMBL/GenBank/DDBJ whole genome shotgun (WGS) entry which is preliminary data.</text>
</comment>
<protein>
    <recommendedName>
        <fullName evidence="11">DNA primase</fullName>
        <ecNumber evidence="11">2.7.7.-</ecNumber>
    </recommendedName>
</protein>
<evidence type="ECO:0000256" key="3">
    <source>
        <dbReference type="ARBA" id="ARBA00009762"/>
    </source>
</evidence>
<dbReference type="Pfam" id="PF01896">
    <property type="entry name" value="DNA_primase_S"/>
    <property type="match status" value="1"/>
</dbReference>
<evidence type="ECO:0000256" key="9">
    <source>
        <dbReference type="ARBA" id="ARBA00022723"/>
    </source>
</evidence>
<dbReference type="PANTHER" id="PTHR10536">
    <property type="entry name" value="DNA PRIMASE SMALL SUBUNIT"/>
    <property type="match status" value="1"/>
</dbReference>
<evidence type="ECO:0000313" key="14">
    <source>
        <dbReference type="Proteomes" id="UP001194696"/>
    </source>
</evidence>
<keyword evidence="6 11" id="KW-0808">Transferase</keyword>
<comment type="similarity">
    <text evidence="2">Belongs to the glucose-6-phosphate 1-epimerase family.</text>
</comment>
<evidence type="ECO:0000256" key="1">
    <source>
        <dbReference type="ARBA" id="ARBA00001096"/>
    </source>
</evidence>
<proteinExistence type="inferred from homology"/>
<dbReference type="Gene3D" id="2.70.98.10">
    <property type="match status" value="1"/>
</dbReference>
<dbReference type="InterPro" id="IPR014718">
    <property type="entry name" value="GH-type_carb-bd"/>
</dbReference>
<keyword evidence="14" id="KW-1185">Reference proteome</keyword>
<dbReference type="SUPFAM" id="SSF74650">
    <property type="entry name" value="Galactose mutarotase-like"/>
    <property type="match status" value="1"/>
</dbReference>
<dbReference type="Pfam" id="PF01263">
    <property type="entry name" value="Aldose_epim"/>
    <property type="match status" value="1"/>
</dbReference>
<dbReference type="Proteomes" id="UP001194696">
    <property type="component" value="Unassembled WGS sequence"/>
</dbReference>
<feature type="compositionally biased region" description="Basic and acidic residues" evidence="12">
    <location>
        <begin position="738"/>
        <end position="755"/>
    </location>
</feature>
<dbReference type="InterPro" id="IPR014052">
    <property type="entry name" value="DNA_primase_ssu_euk/arc"/>
</dbReference>
<feature type="region of interest" description="Disordered" evidence="12">
    <location>
        <begin position="738"/>
        <end position="762"/>
    </location>
</feature>
<dbReference type="EMBL" id="JAAAIM010000542">
    <property type="protein sequence ID" value="KAG0286796.1"/>
    <property type="molecule type" value="Genomic_DNA"/>
</dbReference>
<evidence type="ECO:0000256" key="4">
    <source>
        <dbReference type="ARBA" id="ARBA00022478"/>
    </source>
</evidence>
<evidence type="ECO:0000256" key="12">
    <source>
        <dbReference type="SAM" id="MobiDB-lite"/>
    </source>
</evidence>
<dbReference type="Gene3D" id="3.90.920.10">
    <property type="entry name" value="DNA primase, PRIM domain"/>
    <property type="match status" value="1"/>
</dbReference>
<dbReference type="InterPro" id="IPR025532">
    <property type="entry name" value="G6P_1-epimerase"/>
</dbReference>
<dbReference type="InterPro" id="IPR008183">
    <property type="entry name" value="Aldose_1/G6P_1-epimerase"/>
</dbReference>
<keyword evidence="9" id="KW-0479">Metal-binding</keyword>
<dbReference type="NCBIfam" id="TIGR00335">
    <property type="entry name" value="primase_sml"/>
    <property type="match status" value="1"/>
</dbReference>
<reference evidence="13 14" key="1">
    <citation type="journal article" date="2020" name="Fungal Divers.">
        <title>Resolving the Mortierellaceae phylogeny through synthesis of multi-gene phylogenetics and phylogenomics.</title>
        <authorList>
            <person name="Vandepol N."/>
            <person name="Liber J."/>
            <person name="Desiro A."/>
            <person name="Na H."/>
            <person name="Kennedy M."/>
            <person name="Barry K."/>
            <person name="Grigoriev I.V."/>
            <person name="Miller A.N."/>
            <person name="O'Donnell K."/>
            <person name="Stajich J.E."/>
            <person name="Bonito G."/>
        </authorList>
    </citation>
    <scope>NUCLEOTIDE SEQUENCE [LARGE SCALE GENOMIC DNA]</scope>
    <source>
        <strain evidence="13 14">AD045</strain>
    </source>
</reference>
<keyword evidence="5 11" id="KW-0639">Primosome</keyword>
<dbReference type="CDD" id="cd09020">
    <property type="entry name" value="D-hex-6-P-epi_like"/>
    <property type="match status" value="1"/>
</dbReference>
<evidence type="ECO:0000256" key="11">
    <source>
        <dbReference type="RuleBase" id="RU003514"/>
    </source>
</evidence>
<evidence type="ECO:0000256" key="5">
    <source>
        <dbReference type="ARBA" id="ARBA00022515"/>
    </source>
</evidence>
<comment type="catalytic activity">
    <reaction evidence="1">
        <text>alpha-D-glucose 6-phosphate = beta-D-glucose 6-phosphate</text>
        <dbReference type="Rhea" id="RHEA:16249"/>
        <dbReference type="ChEBI" id="CHEBI:58225"/>
        <dbReference type="ChEBI" id="CHEBI:58247"/>
        <dbReference type="EC" id="5.1.3.15"/>
    </reaction>
</comment>
<keyword evidence="8 11" id="KW-0235">DNA replication</keyword>
<organism evidence="13 14">
    <name type="scientific">Linnemannia gamsii</name>
    <dbReference type="NCBI Taxonomy" id="64522"/>
    <lineage>
        <taxon>Eukaryota</taxon>
        <taxon>Fungi</taxon>
        <taxon>Fungi incertae sedis</taxon>
        <taxon>Mucoromycota</taxon>
        <taxon>Mortierellomycotina</taxon>
        <taxon>Mortierellomycetes</taxon>
        <taxon>Mortierellales</taxon>
        <taxon>Mortierellaceae</taxon>
        <taxon>Linnemannia</taxon>
    </lineage>
</organism>
<gene>
    <name evidence="13" type="ORF">BGZ96_009164</name>
</gene>
<dbReference type="InterPro" id="IPR002755">
    <property type="entry name" value="DNA_primase_S"/>
</dbReference>
<evidence type="ECO:0000313" key="13">
    <source>
        <dbReference type="EMBL" id="KAG0286796.1"/>
    </source>
</evidence>
<dbReference type="CDD" id="cd04860">
    <property type="entry name" value="AE_Prim_S"/>
    <property type="match status" value="1"/>
</dbReference>
<evidence type="ECO:0000256" key="8">
    <source>
        <dbReference type="ARBA" id="ARBA00022705"/>
    </source>
</evidence>
<evidence type="ECO:0000256" key="10">
    <source>
        <dbReference type="ARBA" id="ARBA00023163"/>
    </source>
</evidence>
<evidence type="ECO:0000256" key="2">
    <source>
        <dbReference type="ARBA" id="ARBA00005866"/>
    </source>
</evidence>
<keyword evidence="7" id="KW-0548">Nucleotidyltransferase</keyword>
<comment type="similarity">
    <text evidence="3 11">Belongs to the eukaryotic-type primase small subunit family.</text>
</comment>
<dbReference type="InterPro" id="IPR011013">
    <property type="entry name" value="Gal_mutarotase_sf_dom"/>
</dbReference>
<keyword evidence="4 11" id="KW-0240">DNA-directed RNA polymerase</keyword>
<dbReference type="EC" id="2.7.7.-" evidence="11"/>